<reference evidence="3 4" key="1">
    <citation type="submission" date="2019-01" db="EMBL/GenBank/DDBJ databases">
        <title>Coherence of Microcystis species and biogeography revealed through population genomics.</title>
        <authorList>
            <person name="Perez-Carrascal O.M."/>
            <person name="Terrat Y."/>
            <person name="Giani A."/>
            <person name="Fortin N."/>
            <person name="Tromas N."/>
            <person name="Shapiro B.J."/>
        </authorList>
    </citation>
    <scope>NUCLEOTIDE SEQUENCE [LARGE SCALE GENOMIC DNA]</scope>
    <source>
        <strain evidence="3">Mv_BB_P_19951000_S68D</strain>
    </source>
</reference>
<accession>A0A552H4K7</accession>
<evidence type="ECO:0000259" key="2">
    <source>
        <dbReference type="Pfam" id="PF26568"/>
    </source>
</evidence>
<dbReference type="Pfam" id="PF24447">
    <property type="entry name" value="RE_BanI"/>
    <property type="match status" value="1"/>
</dbReference>
<gene>
    <name evidence="3" type="ORF">EWV77_25020</name>
</gene>
<organism evidence="3 4">
    <name type="scientific">Microcystis viridis Mv_BB_P_19951000_S68D</name>
    <dbReference type="NCBI Taxonomy" id="2486270"/>
    <lineage>
        <taxon>Bacteria</taxon>
        <taxon>Bacillati</taxon>
        <taxon>Cyanobacteriota</taxon>
        <taxon>Cyanophyceae</taxon>
        <taxon>Oscillatoriophycideae</taxon>
        <taxon>Chroococcales</taxon>
        <taxon>Microcystaceae</taxon>
        <taxon>Microcystis</taxon>
    </lineage>
</organism>
<name>A0A552H4K7_MICVR</name>
<protein>
    <recommendedName>
        <fullName evidence="5">Restriction endonuclease</fullName>
    </recommendedName>
</protein>
<dbReference type="InterPro" id="IPR058973">
    <property type="entry name" value="RE_BanI/HgiCI_C"/>
</dbReference>
<proteinExistence type="predicted"/>
<sequence>MSNKVPLVADTNLNLWKFKIKKNMNVSDLKKTALIYWPVELAEKEKLSSIIPLLIGTQESFISILRIASKDPFSWITALDLCDELYPNLFLKHLCVLSDIGGENLKRFSSELSSDFYSKDFEFIFRDKIYQYQFVSLKNRATWNNKNLGLDGEGILKPCSLSQEIRDVIMLIMFGGLATSINVPDEIEEKCIIGAMIGNIRLLEEYIKHRYIWVSKITGGAKSNKMGQLAQEYIREKLKVYLPEWDFSRKSIPGISQNEGRTLTKFDIVGIPPHDQPPYWGIEVSFQFTTNSVVERKGKLARDRREILNRQHHKVAYVVDGAGNFDRSSFIQDLIDFSDCVVNFSENDLKRLAKTMEDSIKNEPQK</sequence>
<feature type="domain" description="BanI/HgiCI C-terminal" evidence="2">
    <location>
        <begin position="203"/>
        <end position="358"/>
    </location>
</feature>
<dbReference type="Proteomes" id="UP000320674">
    <property type="component" value="Unassembled WGS sequence"/>
</dbReference>
<dbReference type="Pfam" id="PF26568">
    <property type="entry name" value="RE_BanI_C"/>
    <property type="match status" value="1"/>
</dbReference>
<dbReference type="InterPro" id="IPR058974">
    <property type="entry name" value="RE_BanI/HgiCI_N"/>
</dbReference>
<evidence type="ECO:0000259" key="1">
    <source>
        <dbReference type="Pfam" id="PF24447"/>
    </source>
</evidence>
<evidence type="ECO:0008006" key="5">
    <source>
        <dbReference type="Google" id="ProtNLM"/>
    </source>
</evidence>
<comment type="caution">
    <text evidence="3">The sequence shown here is derived from an EMBL/GenBank/DDBJ whole genome shotgun (WGS) entry which is preliminary data.</text>
</comment>
<dbReference type="AlphaFoldDB" id="A0A552H4K7"/>
<feature type="domain" description="BanI/HgiCI N-terminal" evidence="1">
    <location>
        <begin position="36"/>
        <end position="198"/>
    </location>
</feature>
<evidence type="ECO:0000313" key="3">
    <source>
        <dbReference type="EMBL" id="TRU66117.1"/>
    </source>
</evidence>
<dbReference type="EMBL" id="SFAZ01000351">
    <property type="protein sequence ID" value="TRU66117.1"/>
    <property type="molecule type" value="Genomic_DNA"/>
</dbReference>
<evidence type="ECO:0000313" key="4">
    <source>
        <dbReference type="Proteomes" id="UP000320674"/>
    </source>
</evidence>